<dbReference type="PANTHER" id="PTHR11132">
    <property type="entry name" value="SOLUTE CARRIER FAMILY 35"/>
    <property type="match status" value="1"/>
</dbReference>
<feature type="transmembrane region" description="Helical" evidence="6">
    <location>
        <begin position="234"/>
        <end position="254"/>
    </location>
</feature>
<gene>
    <name evidence="8" type="ORF">SPHA_2954</name>
</gene>
<feature type="transmembrane region" description="Helical" evidence="6">
    <location>
        <begin position="292"/>
        <end position="314"/>
    </location>
</feature>
<evidence type="ECO:0000256" key="1">
    <source>
        <dbReference type="ARBA" id="ARBA00004141"/>
    </source>
</evidence>
<evidence type="ECO:0000256" key="4">
    <source>
        <dbReference type="ARBA" id="ARBA00023136"/>
    </source>
</evidence>
<evidence type="ECO:0000256" key="2">
    <source>
        <dbReference type="ARBA" id="ARBA00022692"/>
    </source>
</evidence>
<feature type="transmembrane region" description="Helical" evidence="6">
    <location>
        <begin position="161"/>
        <end position="180"/>
    </location>
</feature>
<feature type="domain" description="Sugar phosphate transporter" evidence="7">
    <location>
        <begin position="30"/>
        <end position="310"/>
    </location>
</feature>
<feature type="transmembrane region" description="Helical" evidence="6">
    <location>
        <begin position="201"/>
        <end position="222"/>
    </location>
</feature>
<dbReference type="InterPro" id="IPR004853">
    <property type="entry name" value="Sugar_P_trans_dom"/>
</dbReference>
<dbReference type="EMBL" id="CAHIKZ030000086">
    <property type="protein sequence ID" value="CAE1150594.1"/>
    <property type="molecule type" value="Genomic_DNA"/>
</dbReference>
<keyword evidence="4 6" id="KW-0472">Membrane</keyword>
<feature type="transmembrane region" description="Helical" evidence="6">
    <location>
        <begin position="108"/>
        <end position="129"/>
    </location>
</feature>
<evidence type="ECO:0000256" key="6">
    <source>
        <dbReference type="SAM" id="Phobius"/>
    </source>
</evidence>
<evidence type="ECO:0000256" key="3">
    <source>
        <dbReference type="ARBA" id="ARBA00022989"/>
    </source>
</evidence>
<sequence>MDIFGRWLTNDDKEEKKRSCVVTTSQANLTFYNKKYIKQFHLPLSITMIHLVTKFLLAWLVRSIWQCKTGQPRIELTWIPYLKRVAPPGVISALDIGLSNWSFEFITVSLYTMCKSTAVIFILGFSLLFKLEKFRPSLVLVVFFISGGLFLFTYHSTQFHIIGFILVMSATFLSGLRWTLTQIMANRSEMGLRNPIDMMYHLQPWMILGLLPLSATFEGIHLGSTKQVFRYDNSLVLLSNIGLLSFGAFLAFFMETAEFLLLANTSSLTLSIAGIFKEVLVLFLAAEINGDHISFINGLGFGICLIGMMLHIILKTIHNKEHKFEREAEPISDELLEMLTHDGNANDTDDEEESIFRQSSYS</sequence>
<dbReference type="AlphaFoldDB" id="A0A812AM31"/>
<name>A0A812AM31_ACAPH</name>
<comment type="caution">
    <text evidence="8">The sequence shown here is derived from an EMBL/GenBank/DDBJ whole genome shotgun (WGS) entry which is preliminary data.</text>
</comment>
<evidence type="ECO:0000313" key="9">
    <source>
        <dbReference type="Proteomes" id="UP000597762"/>
    </source>
</evidence>
<protein>
    <submittedName>
        <fullName evidence="8">SLC35C2</fullName>
    </submittedName>
</protein>
<evidence type="ECO:0000259" key="7">
    <source>
        <dbReference type="Pfam" id="PF03151"/>
    </source>
</evidence>
<feature type="transmembrane region" description="Helical" evidence="6">
    <location>
        <begin position="136"/>
        <end position="155"/>
    </location>
</feature>
<accession>A0A812AM31</accession>
<dbReference type="InterPro" id="IPR050186">
    <property type="entry name" value="TPT_transporter"/>
</dbReference>
<reference evidence="8" key="1">
    <citation type="submission" date="2021-01" db="EMBL/GenBank/DDBJ databases">
        <authorList>
            <person name="Li R."/>
            <person name="Bekaert M."/>
        </authorList>
    </citation>
    <scope>NUCLEOTIDE SEQUENCE</scope>
    <source>
        <strain evidence="8">Farmed</strain>
    </source>
</reference>
<organism evidence="8 9">
    <name type="scientific">Acanthosepion pharaonis</name>
    <name type="common">Pharaoh cuttlefish</name>
    <name type="synonym">Sepia pharaonis</name>
    <dbReference type="NCBI Taxonomy" id="158019"/>
    <lineage>
        <taxon>Eukaryota</taxon>
        <taxon>Metazoa</taxon>
        <taxon>Spiralia</taxon>
        <taxon>Lophotrochozoa</taxon>
        <taxon>Mollusca</taxon>
        <taxon>Cephalopoda</taxon>
        <taxon>Coleoidea</taxon>
        <taxon>Decapodiformes</taxon>
        <taxon>Sepiida</taxon>
        <taxon>Sepiina</taxon>
        <taxon>Sepiidae</taxon>
        <taxon>Acanthosepion</taxon>
    </lineage>
</organism>
<dbReference type="Proteomes" id="UP000597762">
    <property type="component" value="Unassembled WGS sequence"/>
</dbReference>
<keyword evidence="3 6" id="KW-1133">Transmembrane helix</keyword>
<dbReference type="GO" id="GO:0016020">
    <property type="term" value="C:membrane"/>
    <property type="evidence" value="ECO:0007669"/>
    <property type="project" value="UniProtKB-SubCell"/>
</dbReference>
<dbReference type="CDD" id="cd21092">
    <property type="entry name" value="TPT_S35C2"/>
    <property type="match status" value="1"/>
</dbReference>
<feature type="region of interest" description="Disordered" evidence="5">
    <location>
        <begin position="341"/>
        <end position="362"/>
    </location>
</feature>
<dbReference type="Pfam" id="PF03151">
    <property type="entry name" value="TPT"/>
    <property type="match status" value="1"/>
</dbReference>
<comment type="subcellular location">
    <subcellularLocation>
        <location evidence="1">Membrane</location>
        <topology evidence="1">Multi-pass membrane protein</topology>
    </subcellularLocation>
</comment>
<feature type="transmembrane region" description="Helical" evidence="6">
    <location>
        <begin position="261"/>
        <end position="286"/>
    </location>
</feature>
<evidence type="ECO:0000256" key="5">
    <source>
        <dbReference type="SAM" id="MobiDB-lite"/>
    </source>
</evidence>
<proteinExistence type="predicted"/>
<feature type="transmembrane region" description="Helical" evidence="6">
    <location>
        <begin position="40"/>
        <end position="61"/>
    </location>
</feature>
<keyword evidence="9" id="KW-1185">Reference proteome</keyword>
<keyword evidence="2 6" id="KW-0812">Transmembrane</keyword>
<dbReference type="OrthoDB" id="18894at2759"/>
<evidence type="ECO:0000313" key="8">
    <source>
        <dbReference type="EMBL" id="CAE1150594.1"/>
    </source>
</evidence>